<organism evidence="1 2">
    <name type="scientific">Stylosanthes scabra</name>
    <dbReference type="NCBI Taxonomy" id="79078"/>
    <lineage>
        <taxon>Eukaryota</taxon>
        <taxon>Viridiplantae</taxon>
        <taxon>Streptophyta</taxon>
        <taxon>Embryophyta</taxon>
        <taxon>Tracheophyta</taxon>
        <taxon>Spermatophyta</taxon>
        <taxon>Magnoliopsida</taxon>
        <taxon>eudicotyledons</taxon>
        <taxon>Gunneridae</taxon>
        <taxon>Pentapetalae</taxon>
        <taxon>rosids</taxon>
        <taxon>fabids</taxon>
        <taxon>Fabales</taxon>
        <taxon>Fabaceae</taxon>
        <taxon>Papilionoideae</taxon>
        <taxon>50 kb inversion clade</taxon>
        <taxon>dalbergioids sensu lato</taxon>
        <taxon>Dalbergieae</taxon>
        <taxon>Pterocarpus clade</taxon>
        <taxon>Stylosanthes</taxon>
    </lineage>
</organism>
<feature type="non-terminal residue" evidence="1">
    <location>
        <position position="1"/>
    </location>
</feature>
<sequence>YFRRSLLHPSVAGSLVRGENVIVVVAGLHGAVTTVVHQNSRYITAIHRWRKGVCCSLADLGAVAVAARAN</sequence>
<evidence type="ECO:0000313" key="2">
    <source>
        <dbReference type="Proteomes" id="UP001341840"/>
    </source>
</evidence>
<name>A0ABU6UTH0_9FABA</name>
<feature type="non-terminal residue" evidence="1">
    <location>
        <position position="70"/>
    </location>
</feature>
<dbReference type="Proteomes" id="UP001341840">
    <property type="component" value="Unassembled WGS sequence"/>
</dbReference>
<accession>A0ABU6UTH0</accession>
<gene>
    <name evidence="1" type="ORF">PIB30_092018</name>
</gene>
<dbReference type="EMBL" id="JASCZI010122702">
    <property type="protein sequence ID" value="MED6164626.1"/>
    <property type="molecule type" value="Genomic_DNA"/>
</dbReference>
<proteinExistence type="predicted"/>
<evidence type="ECO:0000313" key="1">
    <source>
        <dbReference type="EMBL" id="MED6164626.1"/>
    </source>
</evidence>
<protein>
    <submittedName>
        <fullName evidence="1">Uncharacterized protein</fullName>
    </submittedName>
</protein>
<reference evidence="1 2" key="1">
    <citation type="journal article" date="2023" name="Plants (Basel)">
        <title>Bridging the Gap: Combining Genomics and Transcriptomics Approaches to Understand Stylosanthes scabra, an Orphan Legume from the Brazilian Caatinga.</title>
        <authorList>
            <person name="Ferreira-Neto J.R.C."/>
            <person name="da Silva M.D."/>
            <person name="Binneck E."/>
            <person name="de Melo N.F."/>
            <person name="da Silva R.H."/>
            <person name="de Melo A.L.T.M."/>
            <person name="Pandolfi V."/>
            <person name="Bustamante F.O."/>
            <person name="Brasileiro-Vidal A.C."/>
            <person name="Benko-Iseppon A.M."/>
        </authorList>
    </citation>
    <scope>NUCLEOTIDE SEQUENCE [LARGE SCALE GENOMIC DNA]</scope>
    <source>
        <tissue evidence="1">Leaves</tissue>
    </source>
</reference>
<comment type="caution">
    <text evidence="1">The sequence shown here is derived from an EMBL/GenBank/DDBJ whole genome shotgun (WGS) entry which is preliminary data.</text>
</comment>
<keyword evidence="2" id="KW-1185">Reference proteome</keyword>